<evidence type="ECO:0000259" key="2">
    <source>
        <dbReference type="Pfam" id="PF00149"/>
    </source>
</evidence>
<name>A0AAE3WIJ9_9RHOB</name>
<proteinExistence type="predicted"/>
<sequence length="415" mass="45534">MFRFIHTADLHLDAPLRSLALKDEDLADLVGNATRRSLERIVDLCLEENVDALLIAGDLYDGDMRSMKTAAFLVSEMERLHRAGVSVFMIRGNHDAESVLTRELELPPNVHVFTGHGGTVELSDQGAAIHGVSFAKPHAPESLLPKYKAPISGLFNIGMLHTSLAGAAGHDTYAPCSINDLQSHGFDYWALGHVHIRQVHSEAPHIVMPGMPQGRDIGEAGSKSVTLVSVNDGHVSLEERFTSTVEFARRDISLDAVDDWRDALEVIDAELRSAAMTPSDHSVLRLELIGASPLAWRLRRDHDLLLEQVSNLARAQGSVWIDKIVNHLTPPTTPVTGDDPRRELSNLMDALTDNATFLMRAEQNAEELIADLPPELRQAFGDSEAEQTDVVRELLKEGIKDITARMMAGDVEAPS</sequence>
<dbReference type="InterPro" id="IPR014576">
    <property type="entry name" value="Pesterase_YhaO"/>
</dbReference>
<reference evidence="3" key="1">
    <citation type="submission" date="2022-07" db="EMBL/GenBank/DDBJ databases">
        <authorList>
            <person name="Otstavnykh N."/>
            <person name="Isaeva M."/>
            <person name="Bystritskaya E."/>
        </authorList>
    </citation>
    <scope>NUCLEOTIDE SEQUENCE</scope>
    <source>
        <strain evidence="3">KCTC 52189</strain>
    </source>
</reference>
<organism evidence="3 4">
    <name type="scientific">Marimonas arenosa</name>
    <dbReference type="NCBI Taxonomy" id="1795305"/>
    <lineage>
        <taxon>Bacteria</taxon>
        <taxon>Pseudomonadati</taxon>
        <taxon>Pseudomonadota</taxon>
        <taxon>Alphaproteobacteria</taxon>
        <taxon>Rhodobacterales</taxon>
        <taxon>Paracoccaceae</taxon>
        <taxon>Marimonas</taxon>
    </lineage>
</organism>
<gene>
    <name evidence="3" type="ORF">NO357_20560</name>
</gene>
<evidence type="ECO:0000313" key="3">
    <source>
        <dbReference type="EMBL" id="MDQ2092305.1"/>
    </source>
</evidence>
<dbReference type="AlphaFoldDB" id="A0AAE3WIJ9"/>
<dbReference type="EMBL" id="JANHAX010000008">
    <property type="protein sequence ID" value="MDQ2092305.1"/>
    <property type="molecule type" value="Genomic_DNA"/>
</dbReference>
<keyword evidence="3" id="KW-0269">Exonuclease</keyword>
<dbReference type="InterPro" id="IPR004843">
    <property type="entry name" value="Calcineurin-like_PHP"/>
</dbReference>
<keyword evidence="4" id="KW-1185">Reference proteome</keyword>
<protein>
    <submittedName>
        <fullName evidence="3">DNA repair exonuclease</fullName>
    </submittedName>
</protein>
<dbReference type="PANTHER" id="PTHR30337:SF7">
    <property type="entry name" value="PHOSPHOESTERASE"/>
    <property type="match status" value="1"/>
</dbReference>
<dbReference type="InterPro" id="IPR041796">
    <property type="entry name" value="Mre11_N"/>
</dbReference>
<reference evidence="3" key="2">
    <citation type="submission" date="2023-02" db="EMBL/GenBank/DDBJ databases">
        <title>'Rhodoalgimonas zhirmunskyi' gen. nov., isolated from a red alga.</title>
        <authorList>
            <person name="Nedashkovskaya O.I."/>
            <person name="Otstavnykh N.Y."/>
            <person name="Bystritskaya E.P."/>
            <person name="Balabanova L.A."/>
            <person name="Isaeva M.P."/>
        </authorList>
    </citation>
    <scope>NUCLEOTIDE SEQUENCE</scope>
    <source>
        <strain evidence="3">KCTC 52189</strain>
    </source>
</reference>
<dbReference type="Proteomes" id="UP001226762">
    <property type="component" value="Unassembled WGS sequence"/>
</dbReference>
<evidence type="ECO:0000256" key="1">
    <source>
        <dbReference type="ARBA" id="ARBA00022801"/>
    </source>
</evidence>
<dbReference type="CDD" id="cd00840">
    <property type="entry name" value="MPP_Mre11_N"/>
    <property type="match status" value="1"/>
</dbReference>
<dbReference type="InterPro" id="IPR029052">
    <property type="entry name" value="Metallo-depent_PP-like"/>
</dbReference>
<dbReference type="GO" id="GO:0004527">
    <property type="term" value="F:exonuclease activity"/>
    <property type="evidence" value="ECO:0007669"/>
    <property type="project" value="UniProtKB-KW"/>
</dbReference>
<feature type="domain" description="Calcineurin-like phosphoesterase" evidence="2">
    <location>
        <begin position="2"/>
        <end position="196"/>
    </location>
</feature>
<accession>A0AAE3WIJ9</accession>
<comment type="caution">
    <text evidence="3">The sequence shown here is derived from an EMBL/GenBank/DDBJ whole genome shotgun (WGS) entry which is preliminary data.</text>
</comment>
<dbReference type="Pfam" id="PF00149">
    <property type="entry name" value="Metallophos"/>
    <property type="match status" value="1"/>
</dbReference>
<dbReference type="InterPro" id="IPR050535">
    <property type="entry name" value="DNA_Repair-Maintenance_Comp"/>
</dbReference>
<dbReference type="PIRSF" id="PIRSF033091">
    <property type="entry name" value="Pesterase_YhaO"/>
    <property type="match status" value="1"/>
</dbReference>
<dbReference type="PANTHER" id="PTHR30337">
    <property type="entry name" value="COMPONENT OF ATP-DEPENDENT DSDNA EXONUCLEASE"/>
    <property type="match status" value="1"/>
</dbReference>
<evidence type="ECO:0000313" key="4">
    <source>
        <dbReference type="Proteomes" id="UP001226762"/>
    </source>
</evidence>
<dbReference type="Gene3D" id="3.60.21.10">
    <property type="match status" value="1"/>
</dbReference>
<keyword evidence="3" id="KW-0540">Nuclease</keyword>
<keyword evidence="1" id="KW-0378">Hydrolase</keyword>
<dbReference type="SUPFAM" id="SSF56300">
    <property type="entry name" value="Metallo-dependent phosphatases"/>
    <property type="match status" value="1"/>
</dbReference>
<dbReference type="RefSeq" id="WP_306737614.1">
    <property type="nucleotide sequence ID" value="NZ_JANHAX010000008.1"/>
</dbReference>